<dbReference type="Gene3D" id="3.40.50.1980">
    <property type="entry name" value="Nitrogenase molybdenum iron protein domain"/>
    <property type="match status" value="1"/>
</dbReference>
<organism evidence="2">
    <name type="scientific">Desulfofervidus auxilii</name>
    <dbReference type="NCBI Taxonomy" id="1621989"/>
    <lineage>
        <taxon>Bacteria</taxon>
        <taxon>Pseudomonadati</taxon>
        <taxon>Thermodesulfobacteriota</taxon>
        <taxon>Candidatus Desulfofervidia</taxon>
        <taxon>Candidatus Desulfofervidales</taxon>
        <taxon>Candidatus Desulfofervidaceae</taxon>
        <taxon>Candidatus Desulfofervidus</taxon>
    </lineage>
</organism>
<dbReference type="InterPro" id="IPR000510">
    <property type="entry name" value="Nase/OxRdtase_comp1"/>
</dbReference>
<reference evidence="2" key="1">
    <citation type="journal article" date="2020" name="mSystems">
        <title>Genome- and Community-Level Interaction Insights into Carbon Utilization and Element Cycling Functions of Hydrothermarchaeota in Hydrothermal Sediment.</title>
        <authorList>
            <person name="Zhou Z."/>
            <person name="Liu Y."/>
            <person name="Xu W."/>
            <person name="Pan J."/>
            <person name="Luo Z.H."/>
            <person name="Li M."/>
        </authorList>
    </citation>
    <scope>NUCLEOTIDE SEQUENCE [LARGE SCALE GENOMIC DNA]</scope>
    <source>
        <strain evidence="2">HyVt-233</strain>
    </source>
</reference>
<proteinExistence type="predicted"/>
<feature type="domain" description="Nitrogenase/oxidoreductase component 1" evidence="1">
    <location>
        <begin position="2"/>
        <end position="92"/>
    </location>
</feature>
<dbReference type="GO" id="GO:0016491">
    <property type="term" value="F:oxidoreductase activity"/>
    <property type="evidence" value="ECO:0007669"/>
    <property type="project" value="InterPro"/>
</dbReference>
<dbReference type="Proteomes" id="UP000886289">
    <property type="component" value="Unassembled WGS sequence"/>
</dbReference>
<gene>
    <name evidence="2" type="ORF">ENG63_05860</name>
</gene>
<evidence type="ECO:0000313" key="2">
    <source>
        <dbReference type="EMBL" id="HDD44366.1"/>
    </source>
</evidence>
<comment type="caution">
    <text evidence="2">The sequence shown here is derived from an EMBL/GenBank/DDBJ whole genome shotgun (WGS) entry which is preliminary data.</text>
</comment>
<dbReference type="Pfam" id="PF00148">
    <property type="entry name" value="Oxidored_nitro"/>
    <property type="match status" value="1"/>
</dbReference>
<name>A0A7C0Y2Z6_DESA2</name>
<dbReference type="AlphaFoldDB" id="A0A7C0Y2Z6"/>
<evidence type="ECO:0000259" key="1">
    <source>
        <dbReference type="Pfam" id="PF00148"/>
    </source>
</evidence>
<protein>
    <recommendedName>
        <fullName evidence="1">Nitrogenase/oxidoreductase component 1 domain-containing protein</fullName>
    </recommendedName>
</protein>
<dbReference type="SUPFAM" id="SSF53807">
    <property type="entry name" value="Helical backbone' metal receptor"/>
    <property type="match status" value="1"/>
</dbReference>
<sequence length="111" mass="12954">MSQLIEEPKKKIKRSVNIDTYGKFHWFEDIEGEIKEIKTILKEIGISVNAAFPGCSIKEIKGFAKTELNFMKRNEKSAIFMKERFDINYIFDTFGNGYVGTDEAKSFYNRH</sequence>
<accession>A0A7C0Y2Z6</accession>
<dbReference type="EMBL" id="DRBS01000225">
    <property type="protein sequence ID" value="HDD44366.1"/>
    <property type="molecule type" value="Genomic_DNA"/>
</dbReference>